<dbReference type="Proteomes" id="UP000295301">
    <property type="component" value="Unassembled WGS sequence"/>
</dbReference>
<sequence length="388" mass="41846">MSTREENMLGFATGRRLRAGLSAAALSVTCVAAPAVAETMTFGAYMAPKHPFYDRALEPLLEDLKADPDIDFKVRVIPGGQLLGARESLEGAKNRLADFSFVVPVYNRTELPEINLFFQFIAFGDNVVAGTGAVLEAMYLHCPQCLSNYTDNNTVPLATGSGGQYRMFCKDPANSVADLKGRKIRAVGALARLVNMMGGTPINMPANEGVSAIQRGTLDCLIGPLAWMTSYGYVDTAPNIVNVPMGYVKGLGLVVMNKDRWQGLSTEARAAMLSHMGELSARSTIDAYLKPDEELLSQADELGLKPTKGDGSFEELFKAFGEAEVAEVIAAAEASGVKNAAQLVETVMNLYPKWLEIAETTGNDPQKVGEAYTREVYSKLDPDTFGMN</sequence>
<reference evidence="4 5" key="1">
    <citation type="submission" date="2019-03" db="EMBL/GenBank/DDBJ databases">
        <title>Ruegeria lutea sp. nov., a novel strain, isolated from marine sediment, the Masan Bay, South Korea.</title>
        <authorList>
            <person name="Kim J."/>
            <person name="Kim D.-Y."/>
            <person name="Lee S.-S."/>
        </authorList>
    </citation>
    <scope>NUCLEOTIDE SEQUENCE [LARGE SCALE GENOMIC DNA]</scope>
    <source>
        <strain evidence="4 5">318-1</strain>
    </source>
</reference>
<comment type="caution">
    <text evidence="4">The sequence shown here is derived from an EMBL/GenBank/DDBJ whole genome shotgun (WGS) entry which is preliminary data.</text>
</comment>
<keyword evidence="2" id="KW-0732">Signal</keyword>
<evidence type="ECO:0000256" key="1">
    <source>
        <dbReference type="ARBA" id="ARBA00004418"/>
    </source>
</evidence>
<evidence type="ECO:0000313" key="4">
    <source>
        <dbReference type="EMBL" id="TDK45673.1"/>
    </source>
</evidence>
<dbReference type="GO" id="GO:0055085">
    <property type="term" value="P:transmembrane transport"/>
    <property type="evidence" value="ECO:0007669"/>
    <property type="project" value="InterPro"/>
</dbReference>
<dbReference type="Pfam" id="PF03480">
    <property type="entry name" value="DctP"/>
    <property type="match status" value="1"/>
</dbReference>
<dbReference type="PANTHER" id="PTHR33376:SF15">
    <property type="entry name" value="BLL6794 PROTEIN"/>
    <property type="match status" value="1"/>
</dbReference>
<dbReference type="OrthoDB" id="7239472at2"/>
<keyword evidence="3" id="KW-0574">Periplasm</keyword>
<protein>
    <recommendedName>
        <fullName evidence="6">TRAP-type C4-dicarboxylate transport system substrate-binding protein</fullName>
    </recommendedName>
</protein>
<evidence type="ECO:0008006" key="6">
    <source>
        <dbReference type="Google" id="ProtNLM"/>
    </source>
</evidence>
<proteinExistence type="predicted"/>
<comment type="subcellular location">
    <subcellularLocation>
        <location evidence="1">Periplasm</location>
    </subcellularLocation>
</comment>
<gene>
    <name evidence="4" type="ORF">E1832_13495</name>
</gene>
<evidence type="ECO:0000256" key="3">
    <source>
        <dbReference type="ARBA" id="ARBA00022764"/>
    </source>
</evidence>
<dbReference type="EMBL" id="SMUV01000068">
    <property type="protein sequence ID" value="TDK45673.1"/>
    <property type="molecule type" value="Genomic_DNA"/>
</dbReference>
<dbReference type="Gene3D" id="3.40.190.170">
    <property type="entry name" value="Bacterial extracellular solute-binding protein, family 7"/>
    <property type="match status" value="1"/>
</dbReference>
<dbReference type="GO" id="GO:0042597">
    <property type="term" value="C:periplasmic space"/>
    <property type="evidence" value="ECO:0007669"/>
    <property type="project" value="UniProtKB-SubCell"/>
</dbReference>
<evidence type="ECO:0000313" key="5">
    <source>
        <dbReference type="Proteomes" id="UP000295301"/>
    </source>
</evidence>
<dbReference type="PANTHER" id="PTHR33376">
    <property type="match status" value="1"/>
</dbReference>
<dbReference type="NCBIfam" id="NF037995">
    <property type="entry name" value="TRAP_S1"/>
    <property type="match status" value="1"/>
</dbReference>
<dbReference type="CDD" id="cd13666">
    <property type="entry name" value="PBP2_TRAP_DctP_like_1"/>
    <property type="match status" value="1"/>
</dbReference>
<keyword evidence="5" id="KW-1185">Reference proteome</keyword>
<evidence type="ECO:0000256" key="2">
    <source>
        <dbReference type="ARBA" id="ARBA00022729"/>
    </source>
</evidence>
<dbReference type="AlphaFoldDB" id="A0A4R5V1N5"/>
<accession>A0A4R5V1N5</accession>
<name>A0A4R5V1N5_9RHOB</name>
<dbReference type="InterPro" id="IPR018389">
    <property type="entry name" value="DctP_fam"/>
</dbReference>
<organism evidence="4 5">
    <name type="scientific">Antarcticimicrobium luteum</name>
    <dbReference type="NCBI Taxonomy" id="2547397"/>
    <lineage>
        <taxon>Bacteria</taxon>
        <taxon>Pseudomonadati</taxon>
        <taxon>Pseudomonadota</taxon>
        <taxon>Alphaproteobacteria</taxon>
        <taxon>Rhodobacterales</taxon>
        <taxon>Paracoccaceae</taxon>
        <taxon>Antarcticimicrobium</taxon>
    </lineage>
</organism>
<dbReference type="InterPro" id="IPR038404">
    <property type="entry name" value="TRAP_DctP_sf"/>
</dbReference>